<dbReference type="Pfam" id="PF10321">
    <property type="entry name" value="7TM_GPCR_Srt"/>
    <property type="match status" value="1"/>
</dbReference>
<evidence type="ECO:0000256" key="1">
    <source>
        <dbReference type="SAM" id="Phobius"/>
    </source>
</evidence>
<feature type="transmembrane region" description="Helical" evidence="1">
    <location>
        <begin position="84"/>
        <end position="108"/>
    </location>
</feature>
<sequence length="310" mass="36115">MSNETDITLPSEDILRTSAYILFVLLQFIPYTIILRIIYTDTNTYEATVYRIIFNLGIADCVCLIFHCTALPFTLWQIPMKTWIVRVCGAFLNGFAWGTDHFSLMLAFNRFITFSLHPNTVQTIDKKSYKIWIICAYIWALIVAAWNLTPMSGVYYDWESLSWGYSYEGSDYMETVEISISVSQLVLAAIFYLLTIAKLLFIKSTYNTKMDFKNEIKLLIQAIIIGGFSVFVIIYWNVLYQSFDPSYADFLGNLMWIIQNGMNPYLYLAMNPRIRKSFKEYFADKIKRRTQQNQIILLPRTSVVTVESKF</sequence>
<dbReference type="InterPro" id="IPR019425">
    <property type="entry name" value="7TM_GPCR_serpentine_rcpt_Srt"/>
</dbReference>
<feature type="transmembrane region" description="Helical" evidence="1">
    <location>
        <begin position="218"/>
        <end position="238"/>
    </location>
</feature>
<proteinExistence type="predicted"/>
<feature type="transmembrane region" description="Helical" evidence="1">
    <location>
        <begin position="129"/>
        <end position="148"/>
    </location>
</feature>
<dbReference type="SUPFAM" id="SSF81321">
    <property type="entry name" value="Family A G protein-coupled receptor-like"/>
    <property type="match status" value="1"/>
</dbReference>
<evidence type="ECO:0000313" key="3">
    <source>
        <dbReference type="WBParaSite" id="ACRNAN_Path_180.g638.t1"/>
    </source>
</evidence>
<evidence type="ECO:0000313" key="2">
    <source>
        <dbReference type="Proteomes" id="UP000887540"/>
    </source>
</evidence>
<dbReference type="Proteomes" id="UP000887540">
    <property type="component" value="Unplaced"/>
</dbReference>
<feature type="transmembrane region" description="Helical" evidence="1">
    <location>
        <begin position="178"/>
        <end position="197"/>
    </location>
</feature>
<name>A0A914C349_9BILA</name>
<keyword evidence="1" id="KW-1133">Transmembrane helix</keyword>
<dbReference type="AlphaFoldDB" id="A0A914C349"/>
<reference evidence="3" key="1">
    <citation type="submission" date="2022-11" db="UniProtKB">
        <authorList>
            <consortium name="WormBaseParasite"/>
        </authorList>
    </citation>
    <scope>IDENTIFICATION</scope>
</reference>
<dbReference type="WBParaSite" id="ACRNAN_Path_180.g638.t1">
    <property type="protein sequence ID" value="ACRNAN_Path_180.g638.t1"/>
    <property type="gene ID" value="ACRNAN_Path_180.g638"/>
</dbReference>
<keyword evidence="1" id="KW-0472">Membrane</keyword>
<keyword evidence="2" id="KW-1185">Reference proteome</keyword>
<dbReference type="Gene3D" id="1.20.1070.10">
    <property type="entry name" value="Rhodopsin 7-helix transmembrane proteins"/>
    <property type="match status" value="1"/>
</dbReference>
<feature type="transmembrane region" description="Helical" evidence="1">
    <location>
        <begin position="250"/>
        <end position="269"/>
    </location>
</feature>
<accession>A0A914C349</accession>
<feature type="transmembrane region" description="Helical" evidence="1">
    <location>
        <begin position="52"/>
        <end position="78"/>
    </location>
</feature>
<dbReference type="PANTHER" id="PTHR23021">
    <property type="entry name" value="SERPENTINE RECEPTOR, CLASS T"/>
    <property type="match status" value="1"/>
</dbReference>
<organism evidence="2 3">
    <name type="scientific">Acrobeloides nanus</name>
    <dbReference type="NCBI Taxonomy" id="290746"/>
    <lineage>
        <taxon>Eukaryota</taxon>
        <taxon>Metazoa</taxon>
        <taxon>Ecdysozoa</taxon>
        <taxon>Nematoda</taxon>
        <taxon>Chromadorea</taxon>
        <taxon>Rhabditida</taxon>
        <taxon>Tylenchina</taxon>
        <taxon>Cephalobomorpha</taxon>
        <taxon>Cephaloboidea</taxon>
        <taxon>Cephalobidae</taxon>
        <taxon>Acrobeloides</taxon>
    </lineage>
</organism>
<protein>
    <submittedName>
        <fullName evidence="3">Uncharacterized protein</fullName>
    </submittedName>
</protein>
<keyword evidence="1" id="KW-0812">Transmembrane</keyword>
<feature type="transmembrane region" description="Helical" evidence="1">
    <location>
        <begin position="20"/>
        <end position="40"/>
    </location>
</feature>